<evidence type="ECO:0000313" key="1">
    <source>
        <dbReference type="EMBL" id="SLM47450.1"/>
    </source>
</evidence>
<name>A0A1W1I366_9BACT</name>
<keyword evidence="2" id="KW-1185">Reference proteome</keyword>
<dbReference type="Gene3D" id="3.30.470.20">
    <property type="entry name" value="ATP-grasp fold, B domain"/>
    <property type="match status" value="1"/>
</dbReference>
<evidence type="ECO:0000313" key="2">
    <source>
        <dbReference type="Proteomes" id="UP000192042"/>
    </source>
</evidence>
<dbReference type="AlphaFoldDB" id="A0A1W1I366"/>
<dbReference type="Proteomes" id="UP000192042">
    <property type="component" value="Chromosome I"/>
</dbReference>
<organism evidence="1 2">
    <name type="scientific">Nitrospira japonica</name>
    <dbReference type="NCBI Taxonomy" id="1325564"/>
    <lineage>
        <taxon>Bacteria</taxon>
        <taxon>Pseudomonadati</taxon>
        <taxon>Nitrospirota</taxon>
        <taxon>Nitrospiria</taxon>
        <taxon>Nitrospirales</taxon>
        <taxon>Nitrospiraceae</taxon>
        <taxon>Nitrospira</taxon>
    </lineage>
</organism>
<accession>A0A1W1I366</accession>
<dbReference type="InterPro" id="IPR029465">
    <property type="entry name" value="ATPgrasp_TupA"/>
</dbReference>
<gene>
    <name evidence="1" type="ORF">NSJP_1278</name>
</gene>
<sequence>MNSVDPAWLGSVAAFTGDIRRLMIARFIHQRLRRLAVTLYGRGIPSRLLDAILYPTYLFQFLEVHNRLPVRPNRLFNDFLFKIKSGSELKHPLRRLVTDKELGKIYIEKKLGRGVTPRTHMILRSAAAVDRDTPSVYPSVVKPTHCSGRIVIVRSASEYAAASPTIKNWLQEDYFLDDLEKNYVGLERKVIVEEYIDDSFVLEGSLHCLNGEPKVISLIDRTTKSRQSFDVNAMPLGVSLHFPLQEFEPKSWEFLPQLLESARILASEFDYVRVDFYTDTTRILFGELTHLPAGGTGKFYPANGEMKFSEAFFRSPH</sequence>
<dbReference type="OrthoDB" id="9791827at2"/>
<dbReference type="RefSeq" id="WP_080885978.1">
    <property type="nucleotide sequence ID" value="NZ_LT828648.1"/>
</dbReference>
<dbReference type="EMBL" id="LT828648">
    <property type="protein sequence ID" value="SLM47450.1"/>
    <property type="molecule type" value="Genomic_DNA"/>
</dbReference>
<dbReference type="STRING" id="1325564.NSJP_1278"/>
<proteinExistence type="predicted"/>
<dbReference type="Pfam" id="PF14305">
    <property type="entry name" value="ATPgrasp_TupA"/>
    <property type="match status" value="1"/>
</dbReference>
<dbReference type="SUPFAM" id="SSF56059">
    <property type="entry name" value="Glutathione synthetase ATP-binding domain-like"/>
    <property type="match status" value="1"/>
</dbReference>
<reference evidence="1 2" key="1">
    <citation type="submission" date="2017-03" db="EMBL/GenBank/DDBJ databases">
        <authorList>
            <person name="Afonso C.L."/>
            <person name="Miller P.J."/>
            <person name="Scott M.A."/>
            <person name="Spackman E."/>
            <person name="Goraichik I."/>
            <person name="Dimitrov K.M."/>
            <person name="Suarez D.L."/>
            <person name="Swayne D.E."/>
        </authorList>
    </citation>
    <scope>NUCLEOTIDE SEQUENCE [LARGE SCALE GENOMIC DNA]</scope>
    <source>
        <strain evidence="1">Genome sequencing of Nitrospira japonica strain NJ11</strain>
    </source>
</reference>
<dbReference type="KEGG" id="nja:NSJP_1278"/>
<protein>
    <submittedName>
        <fullName evidence="1">Uncharacterized protein</fullName>
    </submittedName>
</protein>